<feature type="binding site" evidence="8">
    <location>
        <position position="186"/>
    </location>
    <ligand>
        <name>Zn(2+)</name>
        <dbReference type="ChEBI" id="CHEBI:29105"/>
        <label>1</label>
    </ligand>
</feature>
<evidence type="ECO:0000256" key="3">
    <source>
        <dbReference type="ARBA" id="ARBA00022670"/>
    </source>
</evidence>
<dbReference type="GO" id="GO:0046872">
    <property type="term" value="F:metal ion binding"/>
    <property type="evidence" value="ECO:0007669"/>
    <property type="project" value="UniProtKB-UniRule"/>
</dbReference>
<dbReference type="PIRSF" id="PIRSF001123">
    <property type="entry name" value="PepA_GA"/>
    <property type="match status" value="1"/>
</dbReference>
<keyword evidence="3" id="KW-0645">Protease</keyword>
<dbReference type="Gene3D" id="2.40.30.40">
    <property type="entry name" value="Peptidase M42, domain 2"/>
    <property type="match status" value="1"/>
</dbReference>
<keyword evidence="4 8" id="KW-0479">Metal-binding</keyword>
<feature type="binding site" evidence="8">
    <location>
        <position position="186"/>
    </location>
    <ligand>
        <name>Zn(2+)</name>
        <dbReference type="ChEBI" id="CHEBI:29105"/>
        <label>2</label>
    </ligand>
</feature>
<reference evidence="10" key="1">
    <citation type="submission" date="2006-12" db="EMBL/GenBank/DDBJ databases">
        <title>Complete sequence of plasmid 1 of Paracoccus denitrificans PD1222.</title>
        <authorList>
            <person name="Copeland A."/>
            <person name="Lucas S."/>
            <person name="Lapidus A."/>
            <person name="Barry K."/>
            <person name="Detter J.C."/>
            <person name="Glavina del Rio T."/>
            <person name="Hammon N."/>
            <person name="Israni S."/>
            <person name="Dalin E."/>
            <person name="Tice H."/>
            <person name="Pitluck S."/>
            <person name="Munk A.C."/>
            <person name="Brettin T."/>
            <person name="Bruce D."/>
            <person name="Han C."/>
            <person name="Tapia R."/>
            <person name="Gilna P."/>
            <person name="Schmutz J."/>
            <person name="Larimer F."/>
            <person name="Land M."/>
            <person name="Hauser L."/>
            <person name="Kyrpides N."/>
            <person name="Lykidis A."/>
            <person name="Spiro S."/>
            <person name="Richardson D.J."/>
            <person name="Moir J.W.B."/>
            <person name="Ferguson S.J."/>
            <person name="van Spanning R.J.M."/>
            <person name="Richardson P."/>
        </authorList>
    </citation>
    <scope>NUCLEOTIDE SEQUENCE [LARGE SCALE GENOMIC DNA]</scope>
    <source>
        <strain evidence="10">Pd 1222</strain>
        <plasmid evidence="10">pPD1222</plasmid>
    </source>
</reference>
<feature type="binding site" evidence="8">
    <location>
        <position position="239"/>
    </location>
    <ligand>
        <name>Zn(2+)</name>
        <dbReference type="ChEBI" id="CHEBI:29105"/>
        <label>1</label>
    </ligand>
</feature>
<dbReference type="SUPFAM" id="SSF101821">
    <property type="entry name" value="Aminopeptidase/glucanase lid domain"/>
    <property type="match status" value="1"/>
</dbReference>
<keyword evidence="9" id="KW-0614">Plasmid</keyword>
<dbReference type="InterPro" id="IPR023367">
    <property type="entry name" value="Peptidase_M42_dom2"/>
</dbReference>
<sequence length="348" mass="37180">MDRDSELFDLIGDLIMCHSPSGVEARIDAFLLQRLSELGIEAALDAAGNVVARIPGSGAGKLAITAHKDEIGASVSTVGDDGRLRLRALGSSFPWVYGEGIVDILGDNETIQGVLSFGSRHITRASPQYPQQETAPVKWSDVWVETKCSCDDIAKAGVRPGSRVLVARHRKAPYRLGDHIAGYTLDNKASVAVLIELAKRIRNPVSEICLVFSSMEEVGACGALYFTRNEPVDAIIALEIAPLSDEYDIVDGPDPVIYAQDGYGLYHEGLNGRIAAAAARAGVGLQRSVVHDFGSDASIVMRNGHAPRGACLAFPTQNTHGYEIARLAAIGNCVAVLDELCKGDLSQW</sequence>
<dbReference type="InterPro" id="IPR051464">
    <property type="entry name" value="Peptidase_M42_aminopept"/>
</dbReference>
<dbReference type="PANTHER" id="PTHR32481">
    <property type="entry name" value="AMINOPEPTIDASE"/>
    <property type="match status" value="1"/>
</dbReference>
<evidence type="ECO:0000256" key="7">
    <source>
        <dbReference type="PIRSR" id="PIRSR001123-1"/>
    </source>
</evidence>
<feature type="binding site" evidence="8">
    <location>
        <position position="67"/>
    </location>
    <ligand>
        <name>Zn(2+)</name>
        <dbReference type="ChEBI" id="CHEBI:29105"/>
        <label>1</label>
    </ligand>
</feature>
<evidence type="ECO:0000313" key="9">
    <source>
        <dbReference type="EMBL" id="ABL72698.1"/>
    </source>
</evidence>
<feature type="binding site" evidence="8">
    <location>
        <position position="320"/>
    </location>
    <ligand>
        <name>Zn(2+)</name>
        <dbReference type="ChEBI" id="CHEBI:29105"/>
        <label>2</label>
    </ligand>
</feature>
<keyword evidence="5" id="KW-0378">Hydrolase</keyword>
<dbReference type="AlphaFoldDB" id="A1BB04"/>
<dbReference type="Gene3D" id="3.40.630.10">
    <property type="entry name" value="Zn peptidases"/>
    <property type="match status" value="1"/>
</dbReference>
<name>A1BB04_PARDP</name>
<accession>A1BB04</accession>
<dbReference type="eggNOG" id="COG1363">
    <property type="taxonomic scope" value="Bacteria"/>
</dbReference>
<feature type="binding site" evidence="8">
    <location>
        <position position="217"/>
    </location>
    <ligand>
        <name>Zn(2+)</name>
        <dbReference type="ChEBI" id="CHEBI:29105"/>
        <label>2</label>
    </ligand>
</feature>
<dbReference type="OrthoDB" id="9772053at2"/>
<evidence type="ECO:0000256" key="5">
    <source>
        <dbReference type="ARBA" id="ARBA00022801"/>
    </source>
</evidence>
<comment type="cofactor">
    <cofactor evidence="8">
        <name>a divalent metal cation</name>
        <dbReference type="ChEBI" id="CHEBI:60240"/>
    </cofactor>
    <text evidence="8">Binds 2 divalent metal cations per subunit.</text>
</comment>
<evidence type="ECO:0000256" key="8">
    <source>
        <dbReference type="PIRSR" id="PIRSR001123-2"/>
    </source>
</evidence>
<dbReference type="GO" id="GO:0006508">
    <property type="term" value="P:proteolysis"/>
    <property type="evidence" value="ECO:0007669"/>
    <property type="project" value="UniProtKB-KW"/>
</dbReference>
<organism evidence="9 10">
    <name type="scientific">Paracoccus denitrificans (strain Pd 1222)</name>
    <dbReference type="NCBI Taxonomy" id="318586"/>
    <lineage>
        <taxon>Bacteria</taxon>
        <taxon>Pseudomonadati</taxon>
        <taxon>Pseudomonadota</taxon>
        <taxon>Alphaproteobacteria</taxon>
        <taxon>Rhodobacterales</taxon>
        <taxon>Paracoccaceae</taxon>
        <taxon>Paracoccus</taxon>
    </lineage>
</organism>
<geneLocation type="plasmid" evidence="10">
    <name>pPD1222</name>
</geneLocation>
<dbReference type="SUPFAM" id="SSF53187">
    <property type="entry name" value="Zn-dependent exopeptidases"/>
    <property type="match status" value="1"/>
</dbReference>
<dbReference type="EnsemblBacteria" id="ABL72698">
    <property type="protein sequence ID" value="ABL72698"/>
    <property type="gene ID" value="Pden_4635"/>
</dbReference>
<evidence type="ECO:0000256" key="6">
    <source>
        <dbReference type="PIRNR" id="PIRNR001123"/>
    </source>
</evidence>
<gene>
    <name evidence="9" type="ordered locus">Pden_4635</name>
</gene>
<dbReference type="Proteomes" id="UP000000361">
    <property type="component" value="Chromosome 1"/>
</dbReference>
<evidence type="ECO:0000256" key="4">
    <source>
        <dbReference type="ARBA" id="ARBA00022723"/>
    </source>
</evidence>
<dbReference type="RefSeq" id="WP_011750857.1">
    <property type="nucleotide sequence ID" value="NC_008688.1"/>
</dbReference>
<feature type="active site" description="Proton acceptor" evidence="7">
    <location>
        <position position="216"/>
    </location>
</feature>
<dbReference type="KEGG" id="pde:Pden_4635"/>
<dbReference type="Pfam" id="PF05343">
    <property type="entry name" value="Peptidase_M42"/>
    <property type="match status" value="1"/>
</dbReference>
<dbReference type="GO" id="GO:0004177">
    <property type="term" value="F:aminopeptidase activity"/>
    <property type="evidence" value="ECO:0007669"/>
    <property type="project" value="UniProtKB-UniRule"/>
</dbReference>
<evidence type="ECO:0000313" key="10">
    <source>
        <dbReference type="Proteomes" id="UP000000361"/>
    </source>
</evidence>
<keyword evidence="2" id="KW-0031">Aminopeptidase</keyword>
<proteinExistence type="inferred from homology"/>
<dbReference type="InterPro" id="IPR008007">
    <property type="entry name" value="Peptidase_M42"/>
</dbReference>
<evidence type="ECO:0000256" key="2">
    <source>
        <dbReference type="ARBA" id="ARBA00022438"/>
    </source>
</evidence>
<dbReference type="GeneID" id="93454661"/>
<protein>
    <submittedName>
        <fullName evidence="9">Peptidase M42 family protein</fullName>
    </submittedName>
</protein>
<dbReference type="PANTHER" id="PTHR32481:SF0">
    <property type="entry name" value="AMINOPEPTIDASE YPDE-RELATED"/>
    <property type="match status" value="1"/>
</dbReference>
<evidence type="ECO:0000256" key="1">
    <source>
        <dbReference type="ARBA" id="ARBA00006272"/>
    </source>
</evidence>
<comment type="similarity">
    <text evidence="1 6">Belongs to the peptidase M42 family.</text>
</comment>
<keyword evidence="10" id="KW-1185">Reference proteome</keyword>
<dbReference type="EMBL" id="CP000491">
    <property type="protein sequence ID" value="ABL72698.1"/>
    <property type="molecule type" value="Genomic_DNA"/>
</dbReference>
<dbReference type="HOGENOM" id="CLU_047249_1_0_5"/>